<evidence type="ECO:0000313" key="2">
    <source>
        <dbReference type="EMBL" id="CAF9909910.1"/>
    </source>
</evidence>
<reference evidence="2" key="1">
    <citation type="submission" date="2021-03" db="EMBL/GenBank/DDBJ databases">
        <authorList>
            <person name="Tagirdzhanova G."/>
        </authorList>
    </citation>
    <scope>NUCLEOTIDE SEQUENCE</scope>
</reference>
<gene>
    <name evidence="2" type="ORF">ALECFALPRED_006106</name>
</gene>
<dbReference type="AlphaFoldDB" id="A0A8H3I752"/>
<feature type="domain" description="F-box" evidence="1">
    <location>
        <begin position="1"/>
        <end position="55"/>
    </location>
</feature>
<accession>A0A8H3I752</accession>
<sequence>MPALFDLPNELLDKIVDQVHPDDIINFSLSRRQIQVLAKNAVSLHLQRKKTYEDIVLHGCHRHENNAHPLRLIRDICMDWRIGEYPKYLTFECCHHPNRYDDAIEDEDKEDTKEYEIVQREDDIFCQTTMQAIQGYIEERATDLGFSKLNRTYLGQSYNNVGTYLGEFDVSAYCSAAKGGNETHEGINRTRGGIREAMLALLLFFIPNLEAICLARSTWGIWHLEEAIEWISFQTLQRSLSVRKPLMNLSQVRFLGYDDDELLYADGQGENFGNFMSFASLPSMRTIYGDFVEGGDIAEGIWKFAPHTSNVTEIILQHSAVKAEYLTELLVGIKALERFTYDYNENLDSGPGAEIHKLIGTLLEHAKHSLEYLAFTGSFGLRDGVSDIHPCKGSLKDFRVLKEVVLDSYVYVDSDSAYPESNPGDSSCGDDPYIIRHLVNLMPSSIETIHLVGVRGTRHVSGLLKNLLEQKGLRLPKFSKLIIGRTHDSPGGEWGRALWAKCEQAGVTLNTYWDRS</sequence>
<dbReference type="OrthoDB" id="5304354at2759"/>
<protein>
    <recommendedName>
        <fullName evidence="1">F-box domain-containing protein</fullName>
    </recommendedName>
</protein>
<dbReference type="InterPro" id="IPR001810">
    <property type="entry name" value="F-box_dom"/>
</dbReference>
<proteinExistence type="predicted"/>
<keyword evidence="3" id="KW-1185">Reference proteome</keyword>
<organism evidence="2 3">
    <name type="scientific">Alectoria fallacina</name>
    <dbReference type="NCBI Taxonomy" id="1903189"/>
    <lineage>
        <taxon>Eukaryota</taxon>
        <taxon>Fungi</taxon>
        <taxon>Dikarya</taxon>
        <taxon>Ascomycota</taxon>
        <taxon>Pezizomycotina</taxon>
        <taxon>Lecanoromycetes</taxon>
        <taxon>OSLEUM clade</taxon>
        <taxon>Lecanoromycetidae</taxon>
        <taxon>Lecanorales</taxon>
        <taxon>Lecanorineae</taxon>
        <taxon>Parmeliaceae</taxon>
        <taxon>Alectoria</taxon>
    </lineage>
</organism>
<comment type="caution">
    <text evidence="2">The sequence shown here is derived from an EMBL/GenBank/DDBJ whole genome shotgun (WGS) entry which is preliminary data.</text>
</comment>
<evidence type="ECO:0000259" key="1">
    <source>
        <dbReference type="PROSITE" id="PS50181"/>
    </source>
</evidence>
<evidence type="ECO:0000313" key="3">
    <source>
        <dbReference type="Proteomes" id="UP000664203"/>
    </source>
</evidence>
<dbReference type="Proteomes" id="UP000664203">
    <property type="component" value="Unassembled WGS sequence"/>
</dbReference>
<name>A0A8H3I752_9LECA</name>
<dbReference type="EMBL" id="CAJPDR010000039">
    <property type="protein sequence ID" value="CAF9909910.1"/>
    <property type="molecule type" value="Genomic_DNA"/>
</dbReference>
<dbReference type="PROSITE" id="PS50181">
    <property type="entry name" value="FBOX"/>
    <property type="match status" value="1"/>
</dbReference>